<feature type="domain" description="Aspartate/glutamate/uridylate kinase" evidence="12">
    <location>
        <begin position="2"/>
        <end position="261"/>
    </location>
</feature>
<dbReference type="GO" id="GO:0005829">
    <property type="term" value="C:cytosol"/>
    <property type="evidence" value="ECO:0007669"/>
    <property type="project" value="TreeGrafter"/>
</dbReference>
<dbReference type="PIRSF" id="PIRSF016496">
    <property type="entry name" value="Kin_FomA"/>
    <property type="match status" value="1"/>
</dbReference>
<evidence type="ECO:0000259" key="12">
    <source>
        <dbReference type="Pfam" id="PF00696"/>
    </source>
</evidence>
<dbReference type="Proteomes" id="UP000198406">
    <property type="component" value="Unassembled WGS sequence"/>
</dbReference>
<evidence type="ECO:0000313" key="13">
    <source>
        <dbReference type="EMBL" id="GAX23201.1"/>
    </source>
</evidence>
<dbReference type="GO" id="GO:0016114">
    <property type="term" value="P:terpenoid biosynthetic process"/>
    <property type="evidence" value="ECO:0007669"/>
    <property type="project" value="TreeGrafter"/>
</dbReference>
<sequence length="289" mass="30998">MLIKIGGSSVTVKDQKETFNETIVKWFTETIADVVSPFYRIGDTHDCALHEKPAVILVHGAGSFGHHTAKEFHMKGYPHNNSELNSNTMEGLAQTRFSVQKLNQRIVAELLAVGVKAVGISPCFGGLRNLDQFHEHQSWLIDIIRETLGAGLVPVLHGDACLYGSSAAILSGDTLVEMCSSLANQIVFLTDVDGVFQSDPKTNPAARCIPSIPVDSEGNLVSSHVIQATESSHSHDVTGGLKTKLAAAIAIAASGRPVTIAKSGSMSAQQVLRGEVGEDVRCTRIFRQE</sequence>
<evidence type="ECO:0000256" key="9">
    <source>
        <dbReference type="ARBA" id="ARBA00049063"/>
    </source>
</evidence>
<dbReference type="NCBIfam" id="NF040647">
    <property type="entry name" value="IPPK_Arch"/>
    <property type="match status" value="1"/>
</dbReference>
<evidence type="ECO:0000256" key="11">
    <source>
        <dbReference type="PIRSR" id="PIRSR016496-2"/>
    </source>
</evidence>
<keyword evidence="4" id="KW-0808">Transferase</keyword>
<dbReference type="EC" id="2.7.4.26" evidence="2"/>
<evidence type="ECO:0000256" key="8">
    <source>
        <dbReference type="ARBA" id="ARBA00023229"/>
    </source>
</evidence>
<accession>A0A1Z5KAS1</accession>
<dbReference type="GO" id="GO:0005524">
    <property type="term" value="F:ATP binding"/>
    <property type="evidence" value="ECO:0007669"/>
    <property type="project" value="UniProtKB-KW"/>
</dbReference>
<evidence type="ECO:0000256" key="4">
    <source>
        <dbReference type="ARBA" id="ARBA00022679"/>
    </source>
</evidence>
<feature type="binding site" evidence="10">
    <location>
        <begin position="4"/>
        <end position="8"/>
    </location>
    <ligand>
        <name>ATP</name>
        <dbReference type="ChEBI" id="CHEBI:30616"/>
    </ligand>
</feature>
<keyword evidence="6" id="KW-0418">Kinase</keyword>
<comment type="caution">
    <text evidence="13">The sequence shown here is derived from an EMBL/GenBank/DDBJ whole genome shotgun (WGS) entry which is preliminary data.</text>
</comment>
<name>A0A1Z5KAS1_FISSO</name>
<dbReference type="InParanoid" id="A0A1Z5KAS1"/>
<dbReference type="AlphaFoldDB" id="A0A1Z5KAS1"/>
<feature type="binding site" evidence="10">
    <location>
        <position position="61"/>
    </location>
    <ligand>
        <name>substrate</name>
    </ligand>
</feature>
<feature type="binding site" evidence="10">
    <location>
        <position position="172"/>
    </location>
    <ligand>
        <name>substrate</name>
    </ligand>
</feature>
<dbReference type="Gene3D" id="3.40.1160.10">
    <property type="entry name" value="Acetylglutamate kinase-like"/>
    <property type="match status" value="1"/>
</dbReference>
<evidence type="ECO:0000256" key="3">
    <source>
        <dbReference type="ARBA" id="ARBA00017267"/>
    </source>
</evidence>
<dbReference type="GO" id="GO:0016301">
    <property type="term" value="F:kinase activity"/>
    <property type="evidence" value="ECO:0007669"/>
    <property type="project" value="UniProtKB-KW"/>
</dbReference>
<dbReference type="PANTHER" id="PTHR43654">
    <property type="entry name" value="GLUTAMATE 5-KINASE"/>
    <property type="match status" value="1"/>
</dbReference>
<keyword evidence="14" id="KW-1185">Reference proteome</keyword>
<dbReference type="InterPro" id="IPR001048">
    <property type="entry name" value="Asp/Glu/Uridylate_kinase"/>
</dbReference>
<gene>
    <name evidence="13" type="ORF">FisN_39Hh003</name>
</gene>
<feature type="site" description="Transition state stabilizer" evidence="11">
    <location>
        <position position="13"/>
    </location>
</feature>
<dbReference type="PANTHER" id="PTHR43654:SF1">
    <property type="entry name" value="ISOPENTENYL PHOSPHATE KINASE"/>
    <property type="match status" value="1"/>
</dbReference>
<feature type="binding site" evidence="10">
    <location>
        <position position="66"/>
    </location>
    <ligand>
        <name>substrate</name>
    </ligand>
</feature>
<reference evidence="13 14" key="1">
    <citation type="journal article" date="2015" name="Plant Cell">
        <title>Oil accumulation by the oleaginous diatom Fistulifera solaris as revealed by the genome and transcriptome.</title>
        <authorList>
            <person name="Tanaka T."/>
            <person name="Maeda Y."/>
            <person name="Veluchamy A."/>
            <person name="Tanaka M."/>
            <person name="Abida H."/>
            <person name="Marechal E."/>
            <person name="Bowler C."/>
            <person name="Muto M."/>
            <person name="Sunaga Y."/>
            <person name="Tanaka M."/>
            <person name="Yoshino T."/>
            <person name="Taniguchi T."/>
            <person name="Fukuda Y."/>
            <person name="Nemoto M."/>
            <person name="Matsumoto M."/>
            <person name="Wong P.S."/>
            <person name="Aburatani S."/>
            <person name="Fujibuchi W."/>
        </authorList>
    </citation>
    <scope>NUCLEOTIDE SEQUENCE [LARGE SCALE GENOMIC DNA]</scope>
    <source>
        <strain evidence="13 14">JPCC DA0580</strain>
    </source>
</reference>
<proteinExistence type="inferred from homology"/>
<evidence type="ECO:0000256" key="10">
    <source>
        <dbReference type="PIRSR" id="PIRSR016496-1"/>
    </source>
</evidence>
<protein>
    <recommendedName>
        <fullName evidence="3">Isopentenyl phosphate kinase</fullName>
        <ecNumber evidence="2">2.7.4.26</ecNumber>
    </recommendedName>
</protein>
<comment type="similarity">
    <text evidence="1">Belongs to the isopentenyl phosphate kinase family.</text>
</comment>
<feature type="binding site" evidence="10">
    <location>
        <position position="240"/>
    </location>
    <ligand>
        <name>ATP</name>
        <dbReference type="ChEBI" id="CHEBI:30616"/>
    </ligand>
</feature>
<feature type="binding site" evidence="10">
    <location>
        <position position="191"/>
    </location>
    <ligand>
        <name>ATP</name>
        <dbReference type="ChEBI" id="CHEBI:30616"/>
    </ligand>
</feature>
<evidence type="ECO:0000256" key="5">
    <source>
        <dbReference type="ARBA" id="ARBA00022741"/>
    </source>
</evidence>
<evidence type="ECO:0000256" key="7">
    <source>
        <dbReference type="ARBA" id="ARBA00022840"/>
    </source>
</evidence>
<dbReference type="Pfam" id="PF00696">
    <property type="entry name" value="AA_kinase"/>
    <property type="match status" value="1"/>
</dbReference>
<evidence type="ECO:0000313" key="14">
    <source>
        <dbReference type="Proteomes" id="UP000198406"/>
    </source>
</evidence>
<dbReference type="InterPro" id="IPR036393">
    <property type="entry name" value="AceGlu_kinase-like_sf"/>
</dbReference>
<evidence type="ECO:0000256" key="6">
    <source>
        <dbReference type="ARBA" id="ARBA00022777"/>
    </source>
</evidence>
<feature type="binding site" evidence="10">
    <location>
        <position position="244"/>
    </location>
    <ligand>
        <name>ATP</name>
        <dbReference type="ChEBI" id="CHEBI:30616"/>
    </ligand>
</feature>
<keyword evidence="8" id="KW-0414">Isoprene biosynthesis</keyword>
<dbReference type="EMBL" id="BDSP01000198">
    <property type="protein sequence ID" value="GAX23201.1"/>
    <property type="molecule type" value="Genomic_DNA"/>
</dbReference>
<dbReference type="InterPro" id="IPR024192">
    <property type="entry name" value="Fosfomycin_R_FomA-type"/>
</dbReference>
<evidence type="ECO:0000256" key="2">
    <source>
        <dbReference type="ARBA" id="ARBA00012908"/>
    </source>
</evidence>
<dbReference type="OrthoDB" id="1934954at2759"/>
<dbReference type="GO" id="GO:0102043">
    <property type="term" value="F:isopentenyl phosphate kinase activity"/>
    <property type="evidence" value="ECO:0007669"/>
    <property type="project" value="UniProtKB-EC"/>
</dbReference>
<keyword evidence="5 10" id="KW-0547">Nucleotide-binding</keyword>
<comment type="catalytic activity">
    <reaction evidence="9">
        <text>isopentenyl phosphate + ATP = isopentenyl diphosphate + ADP</text>
        <dbReference type="Rhea" id="RHEA:33963"/>
        <dbReference type="ChEBI" id="CHEBI:30616"/>
        <dbReference type="ChEBI" id="CHEBI:65078"/>
        <dbReference type="ChEBI" id="CHEBI:128769"/>
        <dbReference type="ChEBI" id="CHEBI:456216"/>
        <dbReference type="EC" id="2.7.4.26"/>
    </reaction>
</comment>
<dbReference type="SUPFAM" id="SSF53633">
    <property type="entry name" value="Carbamate kinase-like"/>
    <property type="match status" value="1"/>
</dbReference>
<organism evidence="13 14">
    <name type="scientific">Fistulifera solaris</name>
    <name type="common">Oleaginous diatom</name>
    <dbReference type="NCBI Taxonomy" id="1519565"/>
    <lineage>
        <taxon>Eukaryota</taxon>
        <taxon>Sar</taxon>
        <taxon>Stramenopiles</taxon>
        <taxon>Ochrophyta</taxon>
        <taxon>Bacillariophyta</taxon>
        <taxon>Bacillariophyceae</taxon>
        <taxon>Bacillariophycidae</taxon>
        <taxon>Naviculales</taxon>
        <taxon>Naviculaceae</taxon>
        <taxon>Fistulifera</taxon>
    </lineage>
</organism>
<evidence type="ECO:0000256" key="1">
    <source>
        <dbReference type="ARBA" id="ARBA00010540"/>
    </source>
</evidence>
<keyword evidence="7 10" id="KW-0067">ATP-binding</keyword>
<feature type="binding site" evidence="10">
    <location>
        <position position="62"/>
    </location>
    <ligand>
        <name>ATP</name>
        <dbReference type="ChEBI" id="CHEBI:30616"/>
    </ligand>
</feature>